<name>A0ABU8I2M2_9SPHI</name>
<dbReference type="RefSeq" id="WP_336557251.1">
    <property type="nucleotide sequence ID" value="NZ_JAYLLN010000005.1"/>
</dbReference>
<gene>
    <name evidence="1" type="ORF">VJ786_03550</name>
</gene>
<accession>A0ABU8I2M2</accession>
<evidence type="ECO:0000313" key="1">
    <source>
        <dbReference type="EMBL" id="MEI5983971.1"/>
    </source>
</evidence>
<proteinExistence type="predicted"/>
<sequence length="159" mass="18000">MGILFLLGSCTRHSDMQDEGAEFFQGVWVQDSVSNSSETLNYNLHEFKVTCDSIYATIKVNNKIKTIPDSCYGDGNWKEYAKAVYVVRGDSIIVEGVYTKENGKQKISGCYKNGPYVPRFKIAYSSKDSVVLENRFEARAIVLKKVADISCVPKKRWEM</sequence>
<reference evidence="1 2" key="1">
    <citation type="submission" date="2024-01" db="EMBL/GenBank/DDBJ databases">
        <title>Sphingobacterium tenebrionis sp. nov., a novel endophyte isolated from tenebrio molitor intestines.</title>
        <authorList>
            <person name="Zhang C."/>
        </authorList>
    </citation>
    <scope>NUCLEOTIDE SEQUENCE [LARGE SCALE GENOMIC DNA]</scope>
    <source>
        <strain evidence="1 2">PU5-4</strain>
    </source>
</reference>
<evidence type="ECO:0000313" key="2">
    <source>
        <dbReference type="Proteomes" id="UP001363035"/>
    </source>
</evidence>
<dbReference type="Proteomes" id="UP001363035">
    <property type="component" value="Unassembled WGS sequence"/>
</dbReference>
<keyword evidence="2" id="KW-1185">Reference proteome</keyword>
<organism evidence="1 2">
    <name type="scientific">Sphingobacterium tenebrionis</name>
    <dbReference type="NCBI Taxonomy" id="3111775"/>
    <lineage>
        <taxon>Bacteria</taxon>
        <taxon>Pseudomonadati</taxon>
        <taxon>Bacteroidota</taxon>
        <taxon>Sphingobacteriia</taxon>
        <taxon>Sphingobacteriales</taxon>
        <taxon>Sphingobacteriaceae</taxon>
        <taxon>Sphingobacterium</taxon>
    </lineage>
</organism>
<comment type="caution">
    <text evidence="1">The sequence shown here is derived from an EMBL/GenBank/DDBJ whole genome shotgun (WGS) entry which is preliminary data.</text>
</comment>
<dbReference type="EMBL" id="JAYLLN010000005">
    <property type="protein sequence ID" value="MEI5983971.1"/>
    <property type="molecule type" value="Genomic_DNA"/>
</dbReference>
<protein>
    <submittedName>
        <fullName evidence="1">Fumarate hydratase</fullName>
    </submittedName>
</protein>